<gene>
    <name evidence="2" type="ORF">MPEBLZ_04490</name>
</gene>
<name>A0A0P8C358_9EURY</name>
<keyword evidence="1" id="KW-0472">Membrane</keyword>
<keyword evidence="1" id="KW-1133">Transmembrane helix</keyword>
<dbReference type="AlphaFoldDB" id="A0A0P8C358"/>
<feature type="transmembrane region" description="Helical" evidence="1">
    <location>
        <begin position="94"/>
        <end position="117"/>
    </location>
</feature>
<dbReference type="EMBL" id="LKCM01000477">
    <property type="protein sequence ID" value="KPQ40964.1"/>
    <property type="molecule type" value="Genomic_DNA"/>
</dbReference>
<dbReference type="Proteomes" id="UP000050360">
    <property type="component" value="Unassembled WGS sequence"/>
</dbReference>
<proteinExistence type="predicted"/>
<accession>A0A0P8C358</accession>
<feature type="transmembrane region" description="Helical" evidence="1">
    <location>
        <begin position="6"/>
        <end position="25"/>
    </location>
</feature>
<protein>
    <submittedName>
        <fullName evidence="2">Uncharacterized protein</fullName>
    </submittedName>
</protein>
<evidence type="ECO:0000256" key="1">
    <source>
        <dbReference type="SAM" id="Phobius"/>
    </source>
</evidence>
<comment type="caution">
    <text evidence="2">The sequence shown here is derived from an EMBL/GenBank/DDBJ whole genome shotgun (WGS) entry which is preliminary data.</text>
</comment>
<organism evidence="2 3">
    <name type="scientific">Candidatus Methanoperedens nitratireducens</name>
    <dbReference type="NCBI Taxonomy" id="1392998"/>
    <lineage>
        <taxon>Archaea</taxon>
        <taxon>Methanobacteriati</taxon>
        <taxon>Methanobacteriota</taxon>
        <taxon>Stenosarchaea group</taxon>
        <taxon>Methanomicrobia</taxon>
        <taxon>Methanosarcinales</taxon>
        <taxon>ANME-2 cluster</taxon>
        <taxon>Candidatus Methanoperedentaceae</taxon>
        <taxon>Candidatus Methanoperedens</taxon>
    </lineage>
</organism>
<feature type="transmembrane region" description="Helical" evidence="1">
    <location>
        <begin position="70"/>
        <end position="88"/>
    </location>
</feature>
<evidence type="ECO:0000313" key="3">
    <source>
        <dbReference type="Proteomes" id="UP000050360"/>
    </source>
</evidence>
<keyword evidence="1" id="KW-0812">Transmembrane</keyword>
<sequence length="120" mass="13195">MANSGAVMTIVGIIIFYSFLSWGLSELYQDRTIDKITAWELTDPNDEEPYNSSVEVATGLGGVYNGIYQLIKMILAAVTNVFHIATFTDPRIPFLVNLVVIAPLNITLILSILSIPFGSR</sequence>
<reference evidence="2 3" key="1">
    <citation type="submission" date="2015-09" db="EMBL/GenBank/DDBJ databases">
        <title>A metagenomics-based metabolic model of nitrate-dependent anaerobic oxidation of methane by Methanoperedens-like archaea.</title>
        <authorList>
            <person name="Arshad A."/>
            <person name="Speth D.R."/>
            <person name="De Graaf R.M."/>
            <person name="Op Den Camp H.J."/>
            <person name="Jetten M.S."/>
            <person name="Welte C.U."/>
        </authorList>
    </citation>
    <scope>NUCLEOTIDE SEQUENCE [LARGE SCALE GENOMIC DNA]</scope>
</reference>
<evidence type="ECO:0000313" key="2">
    <source>
        <dbReference type="EMBL" id="KPQ40964.1"/>
    </source>
</evidence>